<evidence type="ECO:0000313" key="3">
    <source>
        <dbReference type="Proteomes" id="UP000703661"/>
    </source>
</evidence>
<feature type="compositionally biased region" description="Polar residues" evidence="1">
    <location>
        <begin position="567"/>
        <end position="584"/>
    </location>
</feature>
<dbReference type="EMBL" id="JAAAID010000166">
    <property type="protein sequence ID" value="KAG0021327.1"/>
    <property type="molecule type" value="Genomic_DNA"/>
</dbReference>
<accession>A0A9P6T382</accession>
<feature type="compositionally biased region" description="Basic and acidic residues" evidence="1">
    <location>
        <begin position="300"/>
        <end position="310"/>
    </location>
</feature>
<feature type="compositionally biased region" description="Pro residues" evidence="1">
    <location>
        <begin position="491"/>
        <end position="511"/>
    </location>
</feature>
<sequence length="1535" mass="166039">MSSENPTGRKSIEEMNGYLSDPPHIPGSDTSSQFSKESSRKKKGWTKSLKKATNSILYMAMPPTSADQMPMVVAQTPMSPDRLIPALHSPLLQTPLMSALESTSSLASTVITTTPFTPGTAASSTSSIGSSSMASSSSSKHTALRGSKTEYYGPINSEHSDTALRKQGSLPSSSEPRKRSVKGKERAGSISNSSQPFEHAPDSGPADAMGAMSLTSPASSPPSRPPPKHSIGANSTNAVSLSSMIENASQPDGQQVLPSPPPSPSNVARKRSEASVKKEKRRIQSTANSDNAAELAPSDMHSRDSSKQTEVKPTVNDPTLADANVLPMLPLNLSRLSFALGADLEHKEEQPQGSGKKSLATHAEETPQEIAAEVNKEQVNEDESKKTKEKTRPIHKATTITSIPGSFPGLSFSGPEPIPEVALPESFPTRPRYKAPRPPRESIPYVPLPGSFPVKPVLVEPEPMPEPVAIAPPPESPVIAPPPESHAIAPLPEPSPVVPQPPVEEPKPIPITTPIAPQSEPNHVETPVEERPQIPEPVAVSPSISRVPSVSNTPIVIPRESRAEIASQRSPFGSRNQSSEISTEMTGVVAIPRRPLPLSISENPSNRKTVKDVPWLWHQDGIHHQRLESHQILTKEQVFEQFHLDLEQEGPNGFFLFKLVKRFKKQDSSLLAISSSLLDAELSASPSSSPPNATPSSILESLEAVSVSQRLKRQLLLQKRKKQRKSSISNDDDESNLEALLAMSNNNISLQNLNSSLQEVIEAVEHMKVSEEWTSLLSQPGQLAQFQPQSQKPSYPDSDGEYTSRDKDAADIATLEKRRGVYATGRLDGMNLISKKKCMTAQRRPSAAQRRPSAAGNGRKGSVSSSASSGVNGADVGTQDIHGNERRGSEGGDVLQFKKTAVAQLHIYSRNGLKFKFDVMEDNELHFVEASKKYTFMDPLAAHRQPDLDANGTDGLSPLRSPSLSQASSHRLSNGTVATASDVGRAPRRSNSSMSKSTLSSTGSASSRRVYVTRLGRHTLLTYPEYKALAKSASSFTLGAKLLIQRSIAVATPNFYGNGHVKDSSQASVNDNAASASPTRSNLTPTPSGKEENVDYFSAKKKPRGLASKAVAAIKSPLTPSGANQQKSSPRPIVTPYNPNDYKNKPLTVLNSANGNSSGGEESTSPPTTSYTSLAEVDTNNSDSSPFPLPPSHINIPPEALSPLSSTPTAPSVSSPPPTPSSSSSNPYGSIKRQGNQAGIKFQHLFVTVHQRLQKLELDNGSSFYGSALVQWTVIEDPAELRWWRDKIGIQMIGRLDGDESVNSPAAKTSPLSGSNRSTLSSVRASYMSSDSMISDATSSLSSRGYKTHVSVERLGYRFLRVSGHMGTLKVTVSEKVEARAVALAVRAEMIKQKRMAHMNQGYPGHIEDLLEQPWVETEDTSVVSDGDSDLDGYDCGDDSNESENETAESNGLPIKKSKDGSNPYDGFEYDEWTGQTKPKTRPSVDRFSRRKRHNRGDKVQEPLIERTTMIVCQSKVFKGDWYMKNVYKFYPEKK</sequence>
<feature type="region of interest" description="Disordered" evidence="1">
    <location>
        <begin position="1117"/>
        <end position="1233"/>
    </location>
</feature>
<name>A0A9P6T382_9FUNG</name>
<reference evidence="2" key="1">
    <citation type="journal article" date="2020" name="Fungal Divers.">
        <title>Resolving the Mortierellaceae phylogeny through synthesis of multi-gene phylogenetics and phylogenomics.</title>
        <authorList>
            <person name="Vandepol N."/>
            <person name="Liber J."/>
            <person name="Desiro A."/>
            <person name="Na H."/>
            <person name="Kennedy M."/>
            <person name="Barry K."/>
            <person name="Grigoriev I.V."/>
            <person name="Miller A.N."/>
            <person name="O'Donnell K."/>
            <person name="Stajich J.E."/>
            <person name="Bonito G."/>
        </authorList>
    </citation>
    <scope>NUCLEOTIDE SEQUENCE</scope>
    <source>
        <strain evidence="2">NRRL 2769</strain>
    </source>
</reference>
<evidence type="ECO:0000256" key="1">
    <source>
        <dbReference type="SAM" id="MobiDB-lite"/>
    </source>
</evidence>
<evidence type="ECO:0000313" key="2">
    <source>
        <dbReference type="EMBL" id="KAG0021327.1"/>
    </source>
</evidence>
<dbReference type="Proteomes" id="UP000703661">
    <property type="component" value="Unassembled WGS sequence"/>
</dbReference>
<feature type="compositionally biased region" description="Low complexity" evidence="1">
    <location>
        <begin position="841"/>
        <end position="877"/>
    </location>
</feature>
<feature type="compositionally biased region" description="Polar residues" evidence="1">
    <location>
        <begin position="1118"/>
        <end position="1129"/>
    </location>
</feature>
<feature type="compositionally biased region" description="Polar residues" evidence="1">
    <location>
        <begin position="1301"/>
        <end position="1318"/>
    </location>
</feature>
<feature type="region of interest" description="Disordered" evidence="1">
    <location>
        <begin position="564"/>
        <end position="584"/>
    </location>
</feature>
<gene>
    <name evidence="2" type="ORF">BGZ80_002650</name>
</gene>
<feature type="compositionally biased region" description="Polar residues" evidence="1">
    <location>
        <begin position="782"/>
        <end position="793"/>
    </location>
</feature>
<comment type="caution">
    <text evidence="2">The sequence shown here is derived from an EMBL/GenBank/DDBJ whole genome shotgun (WGS) entry which is preliminary data.</text>
</comment>
<feature type="region of interest" description="Disordered" evidence="1">
    <location>
        <begin position="1"/>
        <end position="48"/>
    </location>
</feature>
<feature type="region of interest" description="Disordered" evidence="1">
    <location>
        <begin position="1060"/>
        <end position="1093"/>
    </location>
</feature>
<feature type="compositionally biased region" description="Basic residues" evidence="1">
    <location>
        <begin position="39"/>
        <end position="48"/>
    </location>
</feature>
<feature type="compositionally biased region" description="Polar residues" evidence="1">
    <location>
        <begin position="232"/>
        <end position="257"/>
    </location>
</feature>
<proteinExistence type="predicted"/>
<feature type="region of interest" description="Disordered" evidence="1">
    <location>
        <begin position="344"/>
        <end position="447"/>
    </location>
</feature>
<feature type="compositionally biased region" description="Basic and acidic residues" evidence="1">
    <location>
        <begin position="802"/>
        <end position="811"/>
    </location>
</feature>
<feature type="region of interest" description="Disordered" evidence="1">
    <location>
        <begin position="468"/>
        <end position="530"/>
    </location>
</feature>
<keyword evidence="3" id="KW-1185">Reference proteome</keyword>
<feature type="compositionally biased region" description="Acidic residues" evidence="1">
    <location>
        <begin position="1427"/>
        <end position="1447"/>
    </location>
</feature>
<feature type="compositionally biased region" description="Basic and acidic residues" evidence="1">
    <location>
        <begin position="175"/>
        <end position="187"/>
    </location>
</feature>
<feature type="compositionally biased region" description="Low complexity" evidence="1">
    <location>
        <begin position="989"/>
        <end position="1007"/>
    </location>
</feature>
<feature type="region of interest" description="Disordered" evidence="1">
    <location>
        <begin position="114"/>
        <end position="321"/>
    </location>
</feature>
<feature type="region of interest" description="Disordered" evidence="1">
    <location>
        <begin position="782"/>
        <end position="811"/>
    </location>
</feature>
<feature type="compositionally biased region" description="Polar residues" evidence="1">
    <location>
        <begin position="960"/>
        <end position="979"/>
    </location>
</feature>
<protein>
    <submittedName>
        <fullName evidence="2">Uncharacterized protein</fullName>
    </submittedName>
</protein>
<feature type="compositionally biased region" description="Low complexity" evidence="1">
    <location>
        <begin position="1159"/>
        <end position="1173"/>
    </location>
</feature>
<feature type="region of interest" description="Disordered" evidence="1">
    <location>
        <begin position="945"/>
        <end position="1007"/>
    </location>
</feature>
<organism evidence="2 3">
    <name type="scientific">Entomortierella chlamydospora</name>
    <dbReference type="NCBI Taxonomy" id="101097"/>
    <lineage>
        <taxon>Eukaryota</taxon>
        <taxon>Fungi</taxon>
        <taxon>Fungi incertae sedis</taxon>
        <taxon>Mucoromycota</taxon>
        <taxon>Mortierellomycotina</taxon>
        <taxon>Mortierellomycetes</taxon>
        <taxon>Mortierellales</taxon>
        <taxon>Mortierellaceae</taxon>
        <taxon>Entomortierella</taxon>
    </lineage>
</organism>
<feature type="compositionally biased region" description="Low complexity" evidence="1">
    <location>
        <begin position="1202"/>
        <end position="1213"/>
    </location>
</feature>
<feature type="region of interest" description="Disordered" evidence="1">
    <location>
        <begin position="837"/>
        <end position="892"/>
    </location>
</feature>
<feature type="compositionally biased region" description="Basic and acidic residues" evidence="1">
    <location>
        <begin position="374"/>
        <end position="392"/>
    </location>
</feature>
<feature type="region of interest" description="Disordered" evidence="1">
    <location>
        <begin position="1419"/>
        <end position="1501"/>
    </location>
</feature>
<feature type="region of interest" description="Disordered" evidence="1">
    <location>
        <begin position="1299"/>
        <end position="1318"/>
    </location>
</feature>
<feature type="compositionally biased region" description="Polar residues" evidence="1">
    <location>
        <begin position="1064"/>
        <end position="1087"/>
    </location>
</feature>
<feature type="compositionally biased region" description="Low complexity" evidence="1">
    <location>
        <begin position="114"/>
        <end position="139"/>
    </location>
</feature>
<feature type="compositionally biased region" description="Pro residues" evidence="1">
    <location>
        <begin position="468"/>
        <end position="484"/>
    </location>
</feature>